<gene>
    <name evidence="4" type="ORF">BN869_000009616_1</name>
</gene>
<organism evidence="4">
    <name type="scientific">Bionectria ochroleuca</name>
    <name type="common">Gliocladium roseum</name>
    <dbReference type="NCBI Taxonomy" id="29856"/>
    <lineage>
        <taxon>Eukaryota</taxon>
        <taxon>Fungi</taxon>
        <taxon>Dikarya</taxon>
        <taxon>Ascomycota</taxon>
        <taxon>Pezizomycotina</taxon>
        <taxon>Sordariomycetes</taxon>
        <taxon>Hypocreomycetidae</taxon>
        <taxon>Hypocreales</taxon>
        <taxon>Bionectriaceae</taxon>
        <taxon>Clonostachys</taxon>
    </lineage>
</organism>
<dbReference type="PANTHER" id="PTHR40622">
    <property type="match status" value="1"/>
</dbReference>
<dbReference type="AlphaFoldDB" id="A0A0B7K870"/>
<evidence type="ECO:0000256" key="1">
    <source>
        <dbReference type="SAM" id="MobiDB-lite"/>
    </source>
</evidence>
<feature type="compositionally biased region" description="Basic residues" evidence="1">
    <location>
        <begin position="307"/>
        <end position="323"/>
    </location>
</feature>
<evidence type="ECO:0000259" key="3">
    <source>
        <dbReference type="Pfam" id="PF24854"/>
    </source>
</evidence>
<name>A0A0B7K870_BIOOC</name>
<feature type="domain" description="DUF7728" evidence="3">
    <location>
        <begin position="64"/>
        <end position="175"/>
    </location>
</feature>
<keyword evidence="2" id="KW-0472">Membrane</keyword>
<dbReference type="Pfam" id="PF24854">
    <property type="entry name" value="DUF7728"/>
    <property type="match status" value="1"/>
</dbReference>
<protein>
    <recommendedName>
        <fullName evidence="3">DUF7728 domain-containing protein</fullName>
    </recommendedName>
</protein>
<feature type="region of interest" description="Disordered" evidence="1">
    <location>
        <begin position="307"/>
        <end position="365"/>
    </location>
</feature>
<keyword evidence="2" id="KW-1133">Transmembrane helix</keyword>
<feature type="region of interest" description="Disordered" evidence="1">
    <location>
        <begin position="214"/>
        <end position="258"/>
    </location>
</feature>
<evidence type="ECO:0000313" key="4">
    <source>
        <dbReference type="EMBL" id="CEO53558.1"/>
    </source>
</evidence>
<proteinExistence type="predicted"/>
<accession>A0A0B7K870</accession>
<evidence type="ECO:0000256" key="2">
    <source>
        <dbReference type="SAM" id="Phobius"/>
    </source>
</evidence>
<dbReference type="EMBL" id="CDPU01000036">
    <property type="protein sequence ID" value="CEO53558.1"/>
    <property type="molecule type" value="Genomic_DNA"/>
</dbReference>
<dbReference type="InterPro" id="IPR056145">
    <property type="entry name" value="DUF7728"/>
</dbReference>
<dbReference type="PANTHER" id="PTHR40622:SF1">
    <property type="match status" value="1"/>
</dbReference>
<reference evidence="4" key="1">
    <citation type="submission" date="2015-01" db="EMBL/GenBank/DDBJ databases">
        <authorList>
            <person name="Durling Mikael"/>
        </authorList>
    </citation>
    <scope>NUCLEOTIDE SEQUENCE</scope>
</reference>
<feature type="transmembrane region" description="Helical" evidence="2">
    <location>
        <begin position="275"/>
        <end position="306"/>
    </location>
</feature>
<feature type="compositionally biased region" description="Basic and acidic residues" evidence="1">
    <location>
        <begin position="330"/>
        <end position="342"/>
    </location>
</feature>
<keyword evidence="2" id="KW-0812">Transmembrane</keyword>
<sequence>MLLKQLALAASAAAFLVVPDLPGKEVGQDEEVKTLPVVAKPNEAPGVYVIPQFETVSVPCAECKGSSDSHIKLDFQVENAARLTVNGYELYPTADPWHNDLVASEVADDGKAADQTLGYALAVAPRVEDPFIELITVDLRIIEVGELFVEKIPAVRVNLLKMRQGGEIFLNNIEIAHVVEEVEDSIASRVKAKFASLWGKIKSLGKCKHHKHMHHKGMEHKGHKDHKGHKGHKDHKDHEHHHGKVQGHGGDHHRHGHHGFRRDWRKLLKNITTNILLPVLTGVTAGVGVAVLAMGLCSVGAVVFASRRRRHRRCSRRSKHAHRPQPTSADDEKARLMEHYEDLEAAPPQYQDHPSQEAQVAQEEA</sequence>